<evidence type="ECO:0000313" key="13">
    <source>
        <dbReference type="RefSeq" id="XP_013805120.2"/>
    </source>
</evidence>
<evidence type="ECO:0000256" key="8">
    <source>
        <dbReference type="ARBA" id="ARBA00023242"/>
    </source>
</evidence>
<dbReference type="PANTHER" id="PTHR13580">
    <property type="entry name" value="TGF-BETA INDUCED APOPTOSIS PROTEIN"/>
    <property type="match status" value="1"/>
</dbReference>
<name>A0A8B7J1Y6_9AVES</name>
<dbReference type="GO" id="GO:0000981">
    <property type="term" value="F:DNA-binding transcription factor activity, RNA polymerase II-specific"/>
    <property type="evidence" value="ECO:0007669"/>
    <property type="project" value="TreeGrafter"/>
</dbReference>
<comment type="subcellular location">
    <subcellularLocation>
        <location evidence="1">Nucleus</location>
    </subcellularLocation>
</comment>
<dbReference type="PANTHER" id="PTHR13580:SF10">
    <property type="entry name" value="CYSTEINE_SERINE-RICH NUCLEAR PROTEIN 1"/>
    <property type="match status" value="1"/>
</dbReference>
<evidence type="ECO:0000256" key="1">
    <source>
        <dbReference type="ARBA" id="ARBA00004123"/>
    </source>
</evidence>
<reference evidence="13" key="2">
    <citation type="submission" date="2025-08" db="UniProtKB">
        <authorList>
            <consortium name="RefSeq"/>
        </authorList>
    </citation>
    <scope>IDENTIFICATION</scope>
    <source>
        <tissue evidence="13">Blood</tissue>
    </source>
</reference>
<feature type="compositionally biased region" description="Low complexity" evidence="10">
    <location>
        <begin position="78"/>
        <end position="94"/>
    </location>
</feature>
<keyword evidence="4" id="KW-0805">Transcription regulation</keyword>
<dbReference type="RefSeq" id="XP_013805120.2">
    <property type="nucleotide sequence ID" value="XM_013949666.2"/>
</dbReference>
<feature type="compositionally biased region" description="Polar residues" evidence="10">
    <location>
        <begin position="106"/>
        <end position="117"/>
    </location>
</feature>
<evidence type="ECO:0000256" key="3">
    <source>
        <dbReference type="ARBA" id="ARBA00022703"/>
    </source>
</evidence>
<evidence type="ECO:0000256" key="4">
    <source>
        <dbReference type="ARBA" id="ARBA00023015"/>
    </source>
</evidence>
<dbReference type="InterPro" id="IPR023260">
    <property type="entry name" value="Cys/Ser-rich_nuc_prot"/>
</dbReference>
<reference evidence="12" key="1">
    <citation type="submission" date="2025-05" db="UniProtKB">
        <authorList>
            <consortium name="RefSeq"/>
        </authorList>
    </citation>
    <scope>NUCLEOTIDE SEQUENCE [LARGE SCALE GENOMIC DNA]</scope>
</reference>
<keyword evidence="6" id="KW-0010">Activator</keyword>
<dbReference type="AlphaFoldDB" id="A0A8B7J1Y6"/>
<evidence type="ECO:0000256" key="6">
    <source>
        <dbReference type="ARBA" id="ARBA00023159"/>
    </source>
</evidence>
<keyword evidence="3" id="KW-0053">Apoptosis</keyword>
<dbReference type="GO" id="GO:0043565">
    <property type="term" value="F:sequence-specific DNA binding"/>
    <property type="evidence" value="ECO:0007669"/>
    <property type="project" value="TreeGrafter"/>
</dbReference>
<dbReference type="OrthoDB" id="5946974at2759"/>
<dbReference type="KEGG" id="aam:106490289"/>
<evidence type="ECO:0000256" key="10">
    <source>
        <dbReference type="SAM" id="MobiDB-lite"/>
    </source>
</evidence>
<evidence type="ECO:0000256" key="9">
    <source>
        <dbReference type="SAM" id="Coils"/>
    </source>
</evidence>
<evidence type="ECO:0000256" key="2">
    <source>
        <dbReference type="ARBA" id="ARBA00008548"/>
    </source>
</evidence>
<feature type="coiled-coil region" evidence="9">
    <location>
        <begin position="178"/>
        <end position="205"/>
    </location>
</feature>
<dbReference type="GeneID" id="106490289"/>
<feature type="region of interest" description="Disordered" evidence="10">
    <location>
        <begin position="26"/>
        <end position="45"/>
    </location>
</feature>
<keyword evidence="7" id="KW-0804">Transcription</keyword>
<keyword evidence="12" id="KW-1185">Reference proteome</keyword>
<comment type="similarity">
    <text evidence="2">Belongs to the AXUD1 family.</text>
</comment>
<evidence type="ECO:0000256" key="5">
    <source>
        <dbReference type="ARBA" id="ARBA00023125"/>
    </source>
</evidence>
<proteinExistence type="inferred from homology"/>
<evidence type="ECO:0000259" key="11">
    <source>
        <dbReference type="Pfam" id="PF16019"/>
    </source>
</evidence>
<sequence length="640" mass="70678">MLCFPHPRRCFRAAVAVRQPSGPLLIRASGGRDRSRRKRSGGGRCVRKAKVYERHGATMSGVLKRKYEELGDDGTYCSSSSCSPLSSSSASSGWESDEESSRGDTKPSSALTPNFTPTSILKKSKRLKKNNVEFDRVTVFYFPRCQGFTSVPSRGGCTLGMVSKHSSSRQFTLAEFSKEQENVRREKLEEKLKEEKLEALKWKLTMNGTKESEEANQLTIEDISDDDIDVSNVDLEDGFFLQPYPAKKRRALLKAMGVKKIDKEEKRELHNIRLSREDCGCDCQEFCDPETCSCSLAGIKCQMDHTSFPCGCTKDGCGNTEGRIEFNQARVQTHFIHTIMKLELEKKQQSSEKTAEGAESSFRERLHQFGCSVGKTVFEERAVPLTPAFQFNMDLETIGENSCSSDMTDSSISSSPSEDLEEPYENGPSDKSQSDVDDDGLARILHFNDSDVEENSNNCQDNLSCFHPADFFSAGIEEQCGPGTEKASTGGTGSGHLSHLSECLDENANQDASCFLDEAAHAHCDGLSCCASSSAEQCSKSYTDLSLSSDSLDFFQSFSDYNLGPLYNSLKEYENLDNFSALQFQLPNFPGFPQAGDQGCCFLESLIGLSESVPETPAPFTDNQLLEDAIKSSLMETVKV</sequence>
<dbReference type="PRINTS" id="PR02031">
    <property type="entry name" value="CYSSERRICHNP"/>
</dbReference>
<dbReference type="Proteomes" id="UP001652627">
    <property type="component" value="Chromosome 2"/>
</dbReference>
<feature type="domain" description="Cysteine/serine-rich nuclear protein N-terminal" evidence="11">
    <location>
        <begin position="128"/>
        <end position="346"/>
    </location>
</feature>
<gene>
    <name evidence="13" type="primary">CSRNP1</name>
</gene>
<keyword evidence="8" id="KW-0539">Nucleus</keyword>
<evidence type="ECO:0000313" key="12">
    <source>
        <dbReference type="Proteomes" id="UP001652627"/>
    </source>
</evidence>
<keyword evidence="9" id="KW-0175">Coiled coil</keyword>
<dbReference type="GO" id="GO:0006915">
    <property type="term" value="P:apoptotic process"/>
    <property type="evidence" value="ECO:0007669"/>
    <property type="project" value="UniProtKB-KW"/>
</dbReference>
<feature type="compositionally biased region" description="Basic residues" evidence="10">
    <location>
        <begin position="34"/>
        <end position="45"/>
    </location>
</feature>
<organism evidence="12 13">
    <name type="scientific">Apteryx mantelli</name>
    <name type="common">North Island brown kiwi</name>
    <dbReference type="NCBI Taxonomy" id="2696672"/>
    <lineage>
        <taxon>Eukaryota</taxon>
        <taxon>Metazoa</taxon>
        <taxon>Chordata</taxon>
        <taxon>Craniata</taxon>
        <taxon>Vertebrata</taxon>
        <taxon>Euteleostomi</taxon>
        <taxon>Archelosauria</taxon>
        <taxon>Archosauria</taxon>
        <taxon>Dinosauria</taxon>
        <taxon>Saurischia</taxon>
        <taxon>Theropoda</taxon>
        <taxon>Coelurosauria</taxon>
        <taxon>Aves</taxon>
        <taxon>Palaeognathae</taxon>
        <taxon>Apterygiformes</taxon>
        <taxon>Apterygidae</taxon>
        <taxon>Apteryx</taxon>
    </lineage>
</organism>
<feature type="region of interest" description="Disordered" evidence="10">
    <location>
        <begin position="400"/>
        <end position="437"/>
    </location>
</feature>
<dbReference type="Pfam" id="PF16019">
    <property type="entry name" value="CSRNP_N"/>
    <property type="match status" value="1"/>
</dbReference>
<feature type="compositionally biased region" description="Low complexity" evidence="10">
    <location>
        <begin position="400"/>
        <end position="417"/>
    </location>
</feature>
<protein>
    <submittedName>
        <fullName evidence="13">Cysteine/serine-rich nuclear protein 1 isoform X1</fullName>
    </submittedName>
</protein>
<keyword evidence="5" id="KW-0238">DNA-binding</keyword>
<dbReference type="InterPro" id="IPR031972">
    <property type="entry name" value="CSRNP_N"/>
</dbReference>
<evidence type="ECO:0000256" key="7">
    <source>
        <dbReference type="ARBA" id="ARBA00023163"/>
    </source>
</evidence>
<feature type="region of interest" description="Disordered" evidence="10">
    <location>
        <begin position="76"/>
        <end position="117"/>
    </location>
</feature>
<dbReference type="CTD" id="64651"/>
<dbReference type="GO" id="GO:0005634">
    <property type="term" value="C:nucleus"/>
    <property type="evidence" value="ECO:0007669"/>
    <property type="project" value="UniProtKB-SubCell"/>
</dbReference>
<accession>A0A8B7J1Y6</accession>